<proteinExistence type="predicted"/>
<feature type="region of interest" description="Disordered" evidence="1">
    <location>
        <begin position="1"/>
        <end position="23"/>
    </location>
</feature>
<reference evidence="2 3" key="1">
    <citation type="submission" date="2018-08" db="EMBL/GenBank/DDBJ databases">
        <title>A genome reference for cultivated species of the human gut microbiota.</title>
        <authorList>
            <person name="Zou Y."/>
            <person name="Xue W."/>
            <person name="Luo G."/>
        </authorList>
    </citation>
    <scope>NUCLEOTIDE SEQUENCE [LARGE SCALE GENOMIC DNA]</scope>
    <source>
        <strain evidence="2 3">AF14-26</strain>
    </source>
</reference>
<evidence type="ECO:0000256" key="1">
    <source>
        <dbReference type="SAM" id="MobiDB-lite"/>
    </source>
</evidence>
<protein>
    <submittedName>
        <fullName evidence="2">Uncharacterized protein</fullName>
    </submittedName>
</protein>
<evidence type="ECO:0000313" key="2">
    <source>
        <dbReference type="EMBL" id="RGV49573.1"/>
    </source>
</evidence>
<name>A0A412XWD8_BACFG</name>
<gene>
    <name evidence="2" type="ORF">DWW08_18310</name>
</gene>
<comment type="caution">
    <text evidence="2">The sequence shown here is derived from an EMBL/GenBank/DDBJ whole genome shotgun (WGS) entry which is preliminary data.</text>
</comment>
<accession>A0A412XWD8</accession>
<dbReference type="AlphaFoldDB" id="A0A412XWD8"/>
<sequence>MTRLSNKEKIDNTEMIPSKDKPISKTINNMKVGDVEKFHISKSRSVKNRVYDYNIEHIEEGFLCKTCVERDKFIICVKREK</sequence>
<organism evidence="2 3">
    <name type="scientific">Bacteroides fragilis</name>
    <dbReference type="NCBI Taxonomy" id="817"/>
    <lineage>
        <taxon>Bacteria</taxon>
        <taxon>Pseudomonadati</taxon>
        <taxon>Bacteroidota</taxon>
        <taxon>Bacteroidia</taxon>
        <taxon>Bacteroidales</taxon>
        <taxon>Bacteroidaceae</taxon>
        <taxon>Bacteroides</taxon>
    </lineage>
</organism>
<dbReference type="Proteomes" id="UP000286270">
    <property type="component" value="Unassembled WGS sequence"/>
</dbReference>
<dbReference type="EMBL" id="QRZH01000019">
    <property type="protein sequence ID" value="RGV49573.1"/>
    <property type="molecule type" value="Genomic_DNA"/>
</dbReference>
<evidence type="ECO:0000313" key="3">
    <source>
        <dbReference type="Proteomes" id="UP000286270"/>
    </source>
</evidence>